<dbReference type="SUPFAM" id="SSF51294">
    <property type="entry name" value="Hedgehog/intein (Hint) domain"/>
    <property type="match status" value="1"/>
</dbReference>
<reference evidence="2 3" key="1">
    <citation type="journal article" date="2022" name="Microorganisms">
        <title>Genome Sequence and Characterization of a Xanthorhodopsin-Containing, Aerobic Anoxygenic Phototrophic Rhodobacter Species, Isolated from Mesophilic Conditions at Yellowstone National Park.</title>
        <authorList>
            <person name="Kyndt J.A."/>
            <person name="Robertson S."/>
            <person name="Shoffstall I.B."/>
            <person name="Ramaley R.F."/>
            <person name="Meyer T.E."/>
        </authorList>
    </citation>
    <scope>NUCLEOTIDE SEQUENCE [LARGE SCALE GENOMIC DNA]</scope>
    <source>
        <strain evidence="2 3">M37P</strain>
    </source>
</reference>
<protein>
    <recommendedName>
        <fullName evidence="1">Hedgehog/Intein (Hint) domain-containing protein</fullName>
    </recommendedName>
</protein>
<dbReference type="InterPro" id="IPR036844">
    <property type="entry name" value="Hint_dom_sf"/>
</dbReference>
<evidence type="ECO:0000259" key="1">
    <source>
        <dbReference type="Pfam" id="PF13403"/>
    </source>
</evidence>
<proteinExistence type="predicted"/>
<keyword evidence="3" id="KW-1185">Reference proteome</keyword>
<organism evidence="2 3">
    <name type="scientific">Rhodobacter calidifons</name>
    <dbReference type="NCBI Taxonomy" id="2715277"/>
    <lineage>
        <taxon>Bacteria</taxon>
        <taxon>Pseudomonadati</taxon>
        <taxon>Pseudomonadota</taxon>
        <taxon>Alphaproteobacteria</taxon>
        <taxon>Rhodobacterales</taxon>
        <taxon>Rhodobacter group</taxon>
        <taxon>Rhodobacter</taxon>
    </lineage>
</organism>
<dbReference type="InterPro" id="IPR028992">
    <property type="entry name" value="Hedgehog/Intein_dom"/>
</dbReference>
<comment type="caution">
    <text evidence="2">The sequence shown here is derived from an EMBL/GenBank/DDBJ whole genome shotgun (WGS) entry which is preliminary data.</text>
</comment>
<gene>
    <name evidence="2" type="ORF">G8O29_17015</name>
</gene>
<dbReference type="EMBL" id="JAANHS010000023">
    <property type="protein sequence ID" value="NHB78414.1"/>
    <property type="molecule type" value="Genomic_DNA"/>
</dbReference>
<dbReference type="Proteomes" id="UP001515660">
    <property type="component" value="Unassembled WGS sequence"/>
</dbReference>
<evidence type="ECO:0000313" key="2">
    <source>
        <dbReference type="EMBL" id="NHB78414.1"/>
    </source>
</evidence>
<accession>A0ABX0GAU7</accession>
<evidence type="ECO:0000313" key="3">
    <source>
        <dbReference type="Proteomes" id="UP001515660"/>
    </source>
</evidence>
<name>A0ABX0GAU7_9RHOB</name>
<dbReference type="Pfam" id="PF13403">
    <property type="entry name" value="Hint_2"/>
    <property type="match status" value="1"/>
</dbReference>
<sequence>MVRTLDGLIPVEFLTPGDRIVTRAGARRLTSVSVVARKQVGLVRIRASTMGHDRPDRDLLLSPGQPVLIRDWRAMALYGAPAAAIPAARLADGEFVCLETHRNVRLFTLRFDEDEVIYAEGLELACPAFLPELA</sequence>
<feature type="domain" description="Hedgehog/Intein (Hint)" evidence="1">
    <location>
        <begin position="2"/>
        <end position="123"/>
    </location>
</feature>